<dbReference type="EMBL" id="DF144122">
    <property type="protein sequence ID" value="GAA55957.1"/>
    <property type="molecule type" value="Genomic_DNA"/>
</dbReference>
<reference evidence="1" key="1">
    <citation type="journal article" date="2011" name="Genome Biol.">
        <title>The draft genome of the carcinogenic human liver fluke Clonorchis sinensis.</title>
        <authorList>
            <person name="Wang X."/>
            <person name="Chen W."/>
            <person name="Huang Y."/>
            <person name="Sun J."/>
            <person name="Men J."/>
            <person name="Liu H."/>
            <person name="Luo F."/>
            <person name="Guo L."/>
            <person name="Lv X."/>
            <person name="Deng C."/>
            <person name="Zhou C."/>
            <person name="Fan Y."/>
            <person name="Li X."/>
            <person name="Huang L."/>
            <person name="Hu Y."/>
            <person name="Liang C."/>
            <person name="Hu X."/>
            <person name="Xu J."/>
            <person name="Yu X."/>
        </authorList>
    </citation>
    <scope>NUCLEOTIDE SEQUENCE [LARGE SCALE GENOMIC DNA]</scope>
    <source>
        <strain evidence="1">Henan</strain>
    </source>
</reference>
<dbReference type="Proteomes" id="UP000008909">
    <property type="component" value="Unassembled WGS sequence"/>
</dbReference>
<sequence length="127" mass="14619">MRPRWTQEYPRSMLVLICHDSLANPNYNDNPKRLTQDVHVRGCPQTKYGVTMTTTNPEKENLESTVSADNGMRILQLYEGHRLSMANTNCQHKCLHGVTWRPPTASQSWTNSDDVVINYRREATSLE</sequence>
<proteinExistence type="predicted"/>
<dbReference type="AlphaFoldDB" id="G7YSM7"/>
<accession>G7YSM7</accession>
<name>G7YSM7_CLOSI</name>
<reference key="2">
    <citation type="submission" date="2011-10" db="EMBL/GenBank/DDBJ databases">
        <title>The genome and transcriptome sequence of Clonorchis sinensis provide insights into the carcinogenic liver fluke.</title>
        <authorList>
            <person name="Wang X."/>
            <person name="Huang Y."/>
            <person name="Chen W."/>
            <person name="Liu H."/>
            <person name="Guo L."/>
            <person name="Chen Y."/>
            <person name="Luo F."/>
            <person name="Zhou W."/>
            <person name="Sun J."/>
            <person name="Mao Q."/>
            <person name="Liang P."/>
            <person name="Zhou C."/>
            <person name="Tian Y."/>
            <person name="Men J."/>
            <person name="Lv X."/>
            <person name="Huang L."/>
            <person name="Zhou J."/>
            <person name="Hu Y."/>
            <person name="Li R."/>
            <person name="Zhang F."/>
            <person name="Lei H."/>
            <person name="Li X."/>
            <person name="Hu X."/>
            <person name="Liang C."/>
            <person name="Xu J."/>
            <person name="Wu Z."/>
            <person name="Yu X."/>
        </authorList>
    </citation>
    <scope>NUCLEOTIDE SEQUENCE</scope>
    <source>
        <strain>Henan</strain>
    </source>
</reference>
<protein>
    <submittedName>
        <fullName evidence="1">Uncharacterized protein</fullName>
    </submittedName>
</protein>
<keyword evidence="2" id="KW-1185">Reference proteome</keyword>
<evidence type="ECO:0000313" key="1">
    <source>
        <dbReference type="EMBL" id="GAA55957.1"/>
    </source>
</evidence>
<gene>
    <name evidence="1" type="ORF">CLF_109456</name>
</gene>
<evidence type="ECO:0000313" key="2">
    <source>
        <dbReference type="Proteomes" id="UP000008909"/>
    </source>
</evidence>
<organism evidence="1 2">
    <name type="scientific">Clonorchis sinensis</name>
    <name type="common">Chinese liver fluke</name>
    <dbReference type="NCBI Taxonomy" id="79923"/>
    <lineage>
        <taxon>Eukaryota</taxon>
        <taxon>Metazoa</taxon>
        <taxon>Spiralia</taxon>
        <taxon>Lophotrochozoa</taxon>
        <taxon>Platyhelminthes</taxon>
        <taxon>Trematoda</taxon>
        <taxon>Digenea</taxon>
        <taxon>Opisthorchiida</taxon>
        <taxon>Opisthorchiata</taxon>
        <taxon>Opisthorchiidae</taxon>
        <taxon>Clonorchis</taxon>
    </lineage>
</organism>